<feature type="transmembrane region" description="Helical" evidence="1">
    <location>
        <begin position="69"/>
        <end position="89"/>
    </location>
</feature>
<keyword evidence="1" id="KW-1133">Transmembrane helix</keyword>
<dbReference type="AlphaFoldDB" id="A0A1C6VCN9"/>
<evidence type="ECO:0000256" key="1">
    <source>
        <dbReference type="SAM" id="Phobius"/>
    </source>
</evidence>
<feature type="transmembrane region" description="Helical" evidence="1">
    <location>
        <begin position="190"/>
        <end position="213"/>
    </location>
</feature>
<keyword evidence="3" id="KW-1185">Reference proteome</keyword>
<organism evidence="2 3">
    <name type="scientific">Micromonospora yangpuensis</name>
    <dbReference type="NCBI Taxonomy" id="683228"/>
    <lineage>
        <taxon>Bacteria</taxon>
        <taxon>Bacillati</taxon>
        <taxon>Actinomycetota</taxon>
        <taxon>Actinomycetes</taxon>
        <taxon>Micromonosporales</taxon>
        <taxon>Micromonosporaceae</taxon>
        <taxon>Micromonospora</taxon>
    </lineage>
</organism>
<name>A0A1C6VCN9_9ACTN</name>
<feature type="transmembrane region" description="Helical" evidence="1">
    <location>
        <begin position="128"/>
        <end position="150"/>
    </location>
</feature>
<dbReference type="Proteomes" id="UP000198937">
    <property type="component" value="Unassembled WGS sequence"/>
</dbReference>
<accession>A0A1C6VCN9</accession>
<proteinExistence type="predicted"/>
<sequence length="283" mass="28788">MEDEEEEPPVEIRRPLSLTVAAFAALLGVGLVLGAQTAGPGHRLPFAIIVLGVQLLYILARTMAVRPPALLVVAAVGAGVAVAADVMAVRSADAALLPLGVVVVAGCVLAVVGQLFRRVDRARLTDSLGTTVTTVLGVTAFAILILLGRIPAGTQAITVCLTAAGVALTVARLTDAVLPWPRLAPQVPRGAAGVVIGAMVGTLVSAVFGSFLVTPFTPVRAALFGLVAAVTAVLADLAVGYAEAGRLMAGELPTMWIARHLQGPLAGFAMAAPAAYVMCRLLL</sequence>
<dbReference type="EMBL" id="FMIA01000002">
    <property type="protein sequence ID" value="SCL64116.1"/>
    <property type="molecule type" value="Genomic_DNA"/>
</dbReference>
<gene>
    <name evidence="2" type="ORF">GA0070617_5386</name>
</gene>
<feature type="transmembrane region" description="Helical" evidence="1">
    <location>
        <begin position="219"/>
        <end position="239"/>
    </location>
</feature>
<feature type="transmembrane region" description="Helical" evidence="1">
    <location>
        <begin position="16"/>
        <end position="38"/>
    </location>
</feature>
<feature type="transmembrane region" description="Helical" evidence="1">
    <location>
        <begin position="44"/>
        <end position="60"/>
    </location>
</feature>
<evidence type="ECO:0000313" key="3">
    <source>
        <dbReference type="Proteomes" id="UP000198937"/>
    </source>
</evidence>
<protein>
    <recommendedName>
        <fullName evidence="4">CDP-diglyceride synthetase</fullName>
    </recommendedName>
</protein>
<feature type="transmembrane region" description="Helical" evidence="1">
    <location>
        <begin position="95"/>
        <end position="116"/>
    </location>
</feature>
<keyword evidence="1" id="KW-0472">Membrane</keyword>
<reference evidence="2 3" key="1">
    <citation type="submission" date="2016-06" db="EMBL/GenBank/DDBJ databases">
        <authorList>
            <person name="Kjaerup R.B."/>
            <person name="Dalgaard T.S."/>
            <person name="Juul-Madsen H.R."/>
        </authorList>
    </citation>
    <scope>NUCLEOTIDE SEQUENCE [LARGE SCALE GENOMIC DNA]</scope>
    <source>
        <strain evidence="2 3">DSM 45577</strain>
    </source>
</reference>
<keyword evidence="1" id="KW-0812">Transmembrane</keyword>
<evidence type="ECO:0008006" key="4">
    <source>
        <dbReference type="Google" id="ProtNLM"/>
    </source>
</evidence>
<evidence type="ECO:0000313" key="2">
    <source>
        <dbReference type="EMBL" id="SCL64116.1"/>
    </source>
</evidence>